<comment type="similarity">
    <text evidence="2 7">Belongs to the UPF0056 (MarC) family.</text>
</comment>
<dbReference type="STRING" id="310782.SAMN05216499_11831"/>
<evidence type="ECO:0000256" key="3">
    <source>
        <dbReference type="ARBA" id="ARBA00022475"/>
    </source>
</evidence>
<evidence type="ECO:0000313" key="9">
    <source>
        <dbReference type="Proteomes" id="UP000184111"/>
    </source>
</evidence>
<dbReference type="PANTHER" id="PTHR33508">
    <property type="entry name" value="UPF0056 MEMBRANE PROTEIN YHCE"/>
    <property type="match status" value="1"/>
</dbReference>
<feature type="transmembrane region" description="Helical" evidence="7">
    <location>
        <begin position="117"/>
        <end position="136"/>
    </location>
</feature>
<dbReference type="EMBL" id="FRBI01000018">
    <property type="protein sequence ID" value="SHN00782.1"/>
    <property type="molecule type" value="Genomic_DNA"/>
</dbReference>
<protein>
    <recommendedName>
        <fullName evidence="7">UPF0056 membrane protein</fullName>
    </recommendedName>
</protein>
<dbReference type="AlphaFoldDB" id="A0A1M7NBC3"/>
<feature type="transmembrane region" description="Helical" evidence="7">
    <location>
        <begin position="181"/>
        <end position="201"/>
    </location>
</feature>
<keyword evidence="4 7" id="KW-0812">Transmembrane</keyword>
<feature type="transmembrane region" description="Helical" evidence="7">
    <location>
        <begin position="72"/>
        <end position="96"/>
    </location>
</feature>
<dbReference type="Proteomes" id="UP000184111">
    <property type="component" value="Unassembled WGS sequence"/>
</dbReference>
<evidence type="ECO:0000256" key="2">
    <source>
        <dbReference type="ARBA" id="ARBA00009784"/>
    </source>
</evidence>
<keyword evidence="3" id="KW-1003">Cell membrane</keyword>
<feature type="transmembrane region" description="Helical" evidence="7">
    <location>
        <begin position="148"/>
        <end position="169"/>
    </location>
</feature>
<keyword evidence="6 7" id="KW-0472">Membrane</keyword>
<proteinExistence type="inferred from homology"/>
<organism evidence="8 9">
    <name type="scientific">Actinacidiphila paucisporea</name>
    <dbReference type="NCBI Taxonomy" id="310782"/>
    <lineage>
        <taxon>Bacteria</taxon>
        <taxon>Bacillati</taxon>
        <taxon>Actinomycetota</taxon>
        <taxon>Actinomycetes</taxon>
        <taxon>Kitasatosporales</taxon>
        <taxon>Streptomycetaceae</taxon>
        <taxon>Actinacidiphila</taxon>
    </lineage>
</organism>
<dbReference type="InterPro" id="IPR002771">
    <property type="entry name" value="Multi_antbiot-R_MarC"/>
</dbReference>
<name>A0A1M7NBC3_9ACTN</name>
<dbReference type="GO" id="GO:0005886">
    <property type="term" value="C:plasma membrane"/>
    <property type="evidence" value="ECO:0007669"/>
    <property type="project" value="UniProtKB-SubCell"/>
</dbReference>
<keyword evidence="9" id="KW-1185">Reference proteome</keyword>
<accession>A0A1M7NBC3</accession>
<comment type="subcellular location">
    <subcellularLocation>
        <location evidence="1 7">Cell membrane</location>
        <topology evidence="1 7">Multi-pass membrane protein</topology>
    </subcellularLocation>
</comment>
<dbReference type="Pfam" id="PF01914">
    <property type="entry name" value="MarC"/>
    <property type="match status" value="1"/>
</dbReference>
<feature type="transmembrane region" description="Helical" evidence="7">
    <location>
        <begin position="12"/>
        <end position="32"/>
    </location>
</feature>
<feature type="transmembrane region" description="Helical" evidence="7">
    <location>
        <begin position="44"/>
        <end position="66"/>
    </location>
</feature>
<evidence type="ECO:0000256" key="7">
    <source>
        <dbReference type="RuleBase" id="RU362048"/>
    </source>
</evidence>
<gene>
    <name evidence="8" type="ORF">SAMN05216499_11831</name>
</gene>
<reference evidence="8 9" key="1">
    <citation type="submission" date="2016-11" db="EMBL/GenBank/DDBJ databases">
        <authorList>
            <person name="Jaros S."/>
            <person name="Januszkiewicz K."/>
            <person name="Wedrychowicz H."/>
        </authorList>
    </citation>
    <scope>NUCLEOTIDE SEQUENCE [LARGE SCALE GENOMIC DNA]</scope>
    <source>
        <strain evidence="8 9">CGMCC 4.2025</strain>
    </source>
</reference>
<evidence type="ECO:0000256" key="6">
    <source>
        <dbReference type="ARBA" id="ARBA00023136"/>
    </source>
</evidence>
<evidence type="ECO:0000256" key="5">
    <source>
        <dbReference type="ARBA" id="ARBA00022989"/>
    </source>
</evidence>
<sequence length="212" mass="22148">MPVMITLTYSAAFITFFSVIGPPKVLLAFAGLAQHHPRGDLRTIALISSAGAVVIGVATGFLSPWLLELFHISTPALALAGGIIFFLYAIGLVLGLHIGTEAQGEDGPDITSGLRELLVPYVVSPLAMTAVLIEAAERDDWSWRGTVVAAFISVIAVDLVCVLLLGGLLQRTHTAVVELGARLIGLLLAAVGVDLVLDGLFDLGVATLSARK</sequence>
<evidence type="ECO:0000256" key="4">
    <source>
        <dbReference type="ARBA" id="ARBA00022692"/>
    </source>
</evidence>
<keyword evidence="5 7" id="KW-1133">Transmembrane helix</keyword>
<dbReference type="PANTHER" id="PTHR33508:SF1">
    <property type="entry name" value="UPF0056 MEMBRANE PROTEIN YHCE"/>
    <property type="match status" value="1"/>
</dbReference>
<evidence type="ECO:0000256" key="1">
    <source>
        <dbReference type="ARBA" id="ARBA00004651"/>
    </source>
</evidence>
<evidence type="ECO:0000313" key="8">
    <source>
        <dbReference type="EMBL" id="SHN00782.1"/>
    </source>
</evidence>